<dbReference type="AlphaFoldDB" id="A0A183MFH4"/>
<proteinExistence type="predicted"/>
<sequence>ITILSALIILVIECINEANQNSSSSSENQSTITVGWSLIIVCCGIFILGISVCLVLFDRGGEEIEYRETIHRSSNYIGDS</sequence>
<evidence type="ECO:0000313" key="1">
    <source>
        <dbReference type="EMBL" id="VDP16737.1"/>
    </source>
</evidence>
<gene>
    <name evidence="1" type="ORF">SMRZ_LOCUS14799</name>
</gene>
<dbReference type="EMBL" id="UZAI01016827">
    <property type="protein sequence ID" value="VDP16737.1"/>
    <property type="molecule type" value="Genomic_DNA"/>
</dbReference>
<organism evidence="1 2">
    <name type="scientific">Schistosoma margrebowiei</name>
    <dbReference type="NCBI Taxonomy" id="48269"/>
    <lineage>
        <taxon>Eukaryota</taxon>
        <taxon>Metazoa</taxon>
        <taxon>Spiralia</taxon>
        <taxon>Lophotrochozoa</taxon>
        <taxon>Platyhelminthes</taxon>
        <taxon>Trematoda</taxon>
        <taxon>Digenea</taxon>
        <taxon>Strigeidida</taxon>
        <taxon>Schistosomatoidea</taxon>
        <taxon>Schistosomatidae</taxon>
        <taxon>Schistosoma</taxon>
    </lineage>
</organism>
<keyword evidence="2" id="KW-1185">Reference proteome</keyword>
<evidence type="ECO:0000313" key="2">
    <source>
        <dbReference type="Proteomes" id="UP000277204"/>
    </source>
</evidence>
<feature type="non-terminal residue" evidence="1">
    <location>
        <position position="1"/>
    </location>
</feature>
<dbReference type="Proteomes" id="UP000277204">
    <property type="component" value="Unassembled WGS sequence"/>
</dbReference>
<reference evidence="1 2" key="1">
    <citation type="submission" date="2018-11" db="EMBL/GenBank/DDBJ databases">
        <authorList>
            <consortium name="Pathogen Informatics"/>
        </authorList>
    </citation>
    <scope>NUCLEOTIDE SEQUENCE [LARGE SCALE GENOMIC DNA]</scope>
    <source>
        <strain evidence="1 2">Zambia</strain>
    </source>
</reference>
<protein>
    <submittedName>
        <fullName evidence="1">Uncharacterized protein</fullName>
    </submittedName>
</protein>
<accession>A0A183MFH4</accession>
<dbReference type="STRING" id="48269.A0A183MFH4"/>
<name>A0A183MFH4_9TREM</name>